<name>A0A2U3DCG8_SULT2</name>
<proteinExistence type="predicted"/>
<evidence type="ECO:0000313" key="2">
    <source>
        <dbReference type="EMBL" id="PWI58968.1"/>
    </source>
</evidence>
<dbReference type="Proteomes" id="UP000245380">
    <property type="component" value="Unassembled WGS sequence"/>
</dbReference>
<reference evidence="2 3" key="1">
    <citation type="submission" date="2016-11" db="EMBL/GenBank/DDBJ databases">
        <title>Comparative genomics of Acidibacillus ferroxidans species.</title>
        <authorList>
            <person name="Oliveira G."/>
            <person name="Nunes G."/>
            <person name="Oliveira R."/>
            <person name="Araujo F."/>
            <person name="Salim A."/>
            <person name="Scholte L."/>
            <person name="Morais D."/>
            <person name="Nancucheo I."/>
            <person name="Johnson D.B."/>
            <person name="Grail B."/>
            <person name="Bittencourt J."/>
            <person name="Valadares R."/>
        </authorList>
    </citation>
    <scope>NUCLEOTIDE SEQUENCE [LARGE SCALE GENOMIC DNA]</scope>
    <source>
        <strain evidence="2 3">Y002</strain>
    </source>
</reference>
<feature type="domain" description="Peptidoglycan binding-like" evidence="1">
    <location>
        <begin position="27"/>
        <end position="80"/>
    </location>
</feature>
<dbReference type="InterPro" id="IPR002477">
    <property type="entry name" value="Peptidoglycan-bd-like"/>
</dbReference>
<dbReference type="RefSeq" id="WP_109429567.1">
    <property type="nucleotide sequence ID" value="NZ_MPDK01000002.1"/>
</dbReference>
<dbReference type="OrthoDB" id="9811296at2"/>
<protein>
    <recommendedName>
        <fullName evidence="1">Peptidoglycan binding-like domain-containing protein</fullName>
    </recommendedName>
</protein>
<organism evidence="2 3">
    <name type="scientific">Sulfoacidibacillus thermotolerans</name>
    <name type="common">Acidibacillus sulfuroxidans</name>
    <dbReference type="NCBI Taxonomy" id="1765684"/>
    <lineage>
        <taxon>Bacteria</taxon>
        <taxon>Bacillati</taxon>
        <taxon>Bacillota</taxon>
        <taxon>Bacilli</taxon>
        <taxon>Bacillales</taxon>
        <taxon>Alicyclobacillaceae</taxon>
        <taxon>Sulfoacidibacillus</taxon>
    </lineage>
</organism>
<dbReference type="Pfam" id="PF01471">
    <property type="entry name" value="PG_binding_1"/>
    <property type="match status" value="1"/>
</dbReference>
<sequence length="108" mass="12624">MLWRGKNVNAEPDYEYHELGFQDYGHAVGFLQYMLRRLGFYHGPVTEHFNQGTEEALKRFQMSQHVPITGRMDQQMWKLLIGVAVNRQILQNEVGPQFVNHFTVAQMG</sequence>
<dbReference type="InterPro" id="IPR036365">
    <property type="entry name" value="PGBD-like_sf"/>
</dbReference>
<dbReference type="InterPro" id="IPR036366">
    <property type="entry name" value="PGBDSf"/>
</dbReference>
<accession>A0A2U3DCG8</accession>
<evidence type="ECO:0000313" key="3">
    <source>
        <dbReference type="Proteomes" id="UP000245380"/>
    </source>
</evidence>
<dbReference type="SUPFAM" id="SSF47090">
    <property type="entry name" value="PGBD-like"/>
    <property type="match status" value="1"/>
</dbReference>
<dbReference type="Gene3D" id="1.10.101.10">
    <property type="entry name" value="PGBD-like superfamily/PGBD"/>
    <property type="match status" value="1"/>
</dbReference>
<keyword evidence="3" id="KW-1185">Reference proteome</keyword>
<dbReference type="AlphaFoldDB" id="A0A2U3DCG8"/>
<evidence type="ECO:0000259" key="1">
    <source>
        <dbReference type="Pfam" id="PF01471"/>
    </source>
</evidence>
<dbReference type="EMBL" id="MPDK01000002">
    <property type="protein sequence ID" value="PWI58968.1"/>
    <property type="molecule type" value="Genomic_DNA"/>
</dbReference>
<comment type="caution">
    <text evidence="2">The sequence shown here is derived from an EMBL/GenBank/DDBJ whole genome shotgun (WGS) entry which is preliminary data.</text>
</comment>
<gene>
    <name evidence="2" type="ORF">BM613_02535</name>
</gene>